<keyword evidence="11" id="KW-1185">Reference proteome</keyword>
<dbReference type="PANTHER" id="PTHR11733">
    <property type="entry name" value="ZINC METALLOPROTEASE FAMILY M13 NEPRILYSIN-RELATED"/>
    <property type="match status" value="1"/>
</dbReference>
<evidence type="ECO:0000256" key="4">
    <source>
        <dbReference type="ARBA" id="ARBA00022723"/>
    </source>
</evidence>
<comment type="cofactor">
    <cofactor evidence="1">
        <name>Zn(2+)</name>
        <dbReference type="ChEBI" id="CHEBI:29105"/>
    </cofactor>
</comment>
<dbReference type="GO" id="GO:0016485">
    <property type="term" value="P:protein processing"/>
    <property type="evidence" value="ECO:0007669"/>
    <property type="project" value="TreeGrafter"/>
</dbReference>
<dbReference type="InterPro" id="IPR024079">
    <property type="entry name" value="MetalloPept_cat_dom_sf"/>
</dbReference>
<protein>
    <submittedName>
        <fullName evidence="10">Neutral endopeptidase</fullName>
        <ecNumber evidence="10">3.4.24.-</ecNumber>
    </submittedName>
</protein>
<feature type="domain" description="Peptidase M13 N-terminal" evidence="9">
    <location>
        <begin position="17"/>
        <end position="396"/>
    </location>
</feature>
<dbReference type="SUPFAM" id="SSF55486">
    <property type="entry name" value="Metalloproteases ('zincins'), catalytic domain"/>
    <property type="match status" value="1"/>
</dbReference>
<evidence type="ECO:0000256" key="6">
    <source>
        <dbReference type="ARBA" id="ARBA00022833"/>
    </source>
</evidence>
<dbReference type="GO" id="GO:0005886">
    <property type="term" value="C:plasma membrane"/>
    <property type="evidence" value="ECO:0007669"/>
    <property type="project" value="TreeGrafter"/>
</dbReference>
<dbReference type="Gene3D" id="1.10.1380.10">
    <property type="entry name" value="Neutral endopeptidase , domain2"/>
    <property type="match status" value="1"/>
</dbReference>
<dbReference type="AlphaFoldDB" id="A0A150H583"/>
<evidence type="ECO:0000313" key="10">
    <source>
        <dbReference type="EMBL" id="KXZ57213.1"/>
    </source>
</evidence>
<dbReference type="InterPro" id="IPR042089">
    <property type="entry name" value="Peptidase_M13_dom_2"/>
</dbReference>
<dbReference type="InterPro" id="IPR008753">
    <property type="entry name" value="Peptidase_M13_N"/>
</dbReference>
<sequence>MTSAELPYGDPSATFRDDLFRRVNGAWLEGHVIPDDRAGDGAMRGLFDAAEENVRTIITDLQQADSDADPDTQMPADLYASFMDVDTIEQLGVSPLRGQFQAIADAGSKDELSAVMGRLEQEGVGGLLAGFVSADAKNSDRYALYFEQSGLSLPDESYYRTEESAPIREAFLVHLEAMSRLGGLSEYSGLSDADFARTVFDFETAVAEHHWDNVRTRDAEATYNPTTPEQLRELAAGFDLDSWLEALGINPEPEQFIVREPDFVTGAAGLWNSTELPTLKAWLLFGVLSRYAGYLSSDIVEEDFGFFGRTLSGTPELRERWKRGISTVEGHLGELVGKLYVQKHFPPASKQAITELVDNLLKAYENSIRDLGWMTETTKTRALEKLSKFSVKVGYPDVWREYSFTVATDDLVGNIRRSAQAEHRRQLDRISGPVDRTEWFMTPQTVNAYFHPVLNEIVFPAAILQPPMFDAEASDAANYGAIGAVIGHEIGHGFDDQGSRYDGDGNLVNWWTDEDRAGFEERTRKLIDQYSALSPWEVTDGSTVNGELTIGENIGDLGGLGISWKALQLAAENSGQPLSQADREAFFCQWAAAWRSKFREEERKRRLAIDPHSPEEFRCNQVVKNMDAFAETFGTKPGDGMYLAPEERVTIW</sequence>
<dbReference type="RefSeq" id="WP_062023141.1">
    <property type="nucleotide sequence ID" value="NZ_LQQC01000013.1"/>
</dbReference>
<dbReference type="PANTHER" id="PTHR11733:SF167">
    <property type="entry name" value="FI17812P1-RELATED"/>
    <property type="match status" value="1"/>
</dbReference>
<dbReference type="GO" id="GO:0046872">
    <property type="term" value="F:metal ion binding"/>
    <property type="evidence" value="ECO:0007669"/>
    <property type="project" value="UniProtKB-KW"/>
</dbReference>
<dbReference type="PRINTS" id="PR00786">
    <property type="entry name" value="NEPRILYSIN"/>
</dbReference>
<dbReference type="InterPro" id="IPR018497">
    <property type="entry name" value="Peptidase_M13_C"/>
</dbReference>
<proteinExistence type="inferred from homology"/>
<dbReference type="GO" id="GO:0004222">
    <property type="term" value="F:metalloendopeptidase activity"/>
    <property type="evidence" value="ECO:0007669"/>
    <property type="project" value="InterPro"/>
</dbReference>
<evidence type="ECO:0000256" key="1">
    <source>
        <dbReference type="ARBA" id="ARBA00001947"/>
    </source>
</evidence>
<dbReference type="InterPro" id="IPR000718">
    <property type="entry name" value="Peptidase_M13"/>
</dbReference>
<accession>A0A150H583</accession>
<dbReference type="EC" id="3.4.24.-" evidence="10"/>
<evidence type="ECO:0000259" key="8">
    <source>
        <dbReference type="Pfam" id="PF01431"/>
    </source>
</evidence>
<gene>
    <name evidence="10" type="primary">pepO</name>
    <name evidence="10" type="ORF">Bravens_02043</name>
</gene>
<dbReference type="Proteomes" id="UP000243589">
    <property type="component" value="Unassembled WGS sequence"/>
</dbReference>
<evidence type="ECO:0000259" key="9">
    <source>
        <dbReference type="Pfam" id="PF05649"/>
    </source>
</evidence>
<evidence type="ECO:0000256" key="5">
    <source>
        <dbReference type="ARBA" id="ARBA00022801"/>
    </source>
</evidence>
<keyword evidence="6" id="KW-0862">Zinc</keyword>
<comment type="caution">
    <text evidence="10">The sequence shown here is derived from an EMBL/GenBank/DDBJ whole genome shotgun (WGS) entry which is preliminary data.</text>
</comment>
<keyword evidence="7" id="KW-0482">Metalloprotease</keyword>
<dbReference type="CDD" id="cd08662">
    <property type="entry name" value="M13"/>
    <property type="match status" value="1"/>
</dbReference>
<dbReference type="Pfam" id="PF05649">
    <property type="entry name" value="Peptidase_M13_N"/>
    <property type="match status" value="1"/>
</dbReference>
<dbReference type="EMBL" id="LQQC01000013">
    <property type="protein sequence ID" value="KXZ57213.1"/>
    <property type="molecule type" value="Genomic_DNA"/>
</dbReference>
<dbReference type="PROSITE" id="PS51885">
    <property type="entry name" value="NEPRILYSIN"/>
    <property type="match status" value="1"/>
</dbReference>
<evidence type="ECO:0000256" key="7">
    <source>
        <dbReference type="ARBA" id="ARBA00023049"/>
    </source>
</evidence>
<comment type="similarity">
    <text evidence="2">Belongs to the peptidase M13 family.</text>
</comment>
<feature type="domain" description="Peptidase M13 C-terminal" evidence="8">
    <location>
        <begin position="447"/>
        <end position="649"/>
    </location>
</feature>
<reference evidence="10 11" key="1">
    <citation type="submission" date="2016-01" db="EMBL/GenBank/DDBJ databases">
        <title>Use of Whole Genome Sequencing to ascertain that Brevibacterium massiliense (Roux, Raoult 2009) is a later heterotypic synonym of Brevibacterium ravenspurgense (Mages 2008).</title>
        <authorList>
            <person name="Bernier A.-M."/>
            <person name="Burdz T."/>
            <person name="Huynh C."/>
            <person name="Pachecho A.L."/>
            <person name="Wiebe D."/>
            <person name="Bonner C."/>
            <person name="Bernard K."/>
        </authorList>
    </citation>
    <scope>NUCLEOTIDE SEQUENCE [LARGE SCALE GENOMIC DNA]</scope>
    <source>
        <strain evidence="10 11">CCUG56047</strain>
    </source>
</reference>
<dbReference type="Pfam" id="PF01431">
    <property type="entry name" value="Peptidase_M13"/>
    <property type="match status" value="1"/>
</dbReference>
<keyword evidence="4" id="KW-0479">Metal-binding</keyword>
<keyword evidence="5 10" id="KW-0378">Hydrolase</keyword>
<dbReference type="PATRIC" id="fig|479117.4.peg.2028"/>
<name>A0A150H583_9MICO</name>
<evidence type="ECO:0000256" key="2">
    <source>
        <dbReference type="ARBA" id="ARBA00007357"/>
    </source>
</evidence>
<organism evidence="10 11">
    <name type="scientific">Brevibacterium ravenspurgense</name>
    <dbReference type="NCBI Taxonomy" id="479117"/>
    <lineage>
        <taxon>Bacteria</taxon>
        <taxon>Bacillati</taxon>
        <taxon>Actinomycetota</taxon>
        <taxon>Actinomycetes</taxon>
        <taxon>Micrococcales</taxon>
        <taxon>Brevibacteriaceae</taxon>
        <taxon>Brevibacterium</taxon>
    </lineage>
</organism>
<evidence type="ECO:0000256" key="3">
    <source>
        <dbReference type="ARBA" id="ARBA00022670"/>
    </source>
</evidence>
<keyword evidence="3" id="KW-0645">Protease</keyword>
<dbReference type="Gene3D" id="3.40.390.10">
    <property type="entry name" value="Collagenase (Catalytic Domain)"/>
    <property type="match status" value="1"/>
</dbReference>
<evidence type="ECO:0000313" key="11">
    <source>
        <dbReference type="Proteomes" id="UP000243589"/>
    </source>
</evidence>